<feature type="compositionally biased region" description="Low complexity" evidence="1">
    <location>
        <begin position="620"/>
        <end position="639"/>
    </location>
</feature>
<dbReference type="PANTHER" id="PTHR13136">
    <property type="entry name" value="TESTIS DEVELOPMENT PROTEIN PRTD"/>
    <property type="match status" value="1"/>
</dbReference>
<dbReference type="Proteomes" id="UP000799777">
    <property type="component" value="Unassembled WGS sequence"/>
</dbReference>
<dbReference type="InterPro" id="IPR026555">
    <property type="entry name" value="NSL3/Tex30"/>
</dbReference>
<evidence type="ECO:0000256" key="1">
    <source>
        <dbReference type="SAM" id="MobiDB-lite"/>
    </source>
</evidence>
<gene>
    <name evidence="3" type="ORF">EK21DRAFT_63352</name>
</gene>
<feature type="region of interest" description="Disordered" evidence="1">
    <location>
        <begin position="556"/>
        <end position="640"/>
    </location>
</feature>
<proteinExistence type="predicted"/>
<feature type="region of interest" description="Disordered" evidence="1">
    <location>
        <begin position="260"/>
        <end position="307"/>
    </location>
</feature>
<feature type="compositionally biased region" description="Polar residues" evidence="1">
    <location>
        <begin position="556"/>
        <end position="571"/>
    </location>
</feature>
<evidence type="ECO:0000259" key="2">
    <source>
        <dbReference type="Pfam" id="PF20408"/>
    </source>
</evidence>
<dbReference type="EMBL" id="ML978181">
    <property type="protein sequence ID" value="KAF2031407.1"/>
    <property type="molecule type" value="Genomic_DNA"/>
</dbReference>
<reference evidence="3" key="1">
    <citation type="journal article" date="2020" name="Stud. Mycol.">
        <title>101 Dothideomycetes genomes: a test case for predicting lifestyles and emergence of pathogens.</title>
        <authorList>
            <person name="Haridas S."/>
            <person name="Albert R."/>
            <person name="Binder M."/>
            <person name="Bloem J."/>
            <person name="Labutti K."/>
            <person name="Salamov A."/>
            <person name="Andreopoulos B."/>
            <person name="Baker S."/>
            <person name="Barry K."/>
            <person name="Bills G."/>
            <person name="Bluhm B."/>
            <person name="Cannon C."/>
            <person name="Castanera R."/>
            <person name="Culley D."/>
            <person name="Daum C."/>
            <person name="Ezra D."/>
            <person name="Gonzalez J."/>
            <person name="Henrissat B."/>
            <person name="Kuo A."/>
            <person name="Liang C."/>
            <person name="Lipzen A."/>
            <person name="Lutzoni F."/>
            <person name="Magnuson J."/>
            <person name="Mondo S."/>
            <person name="Nolan M."/>
            <person name="Ohm R."/>
            <person name="Pangilinan J."/>
            <person name="Park H.-J."/>
            <person name="Ramirez L."/>
            <person name="Alfaro M."/>
            <person name="Sun H."/>
            <person name="Tritt A."/>
            <person name="Yoshinaga Y."/>
            <person name="Zwiers L.-H."/>
            <person name="Turgeon B."/>
            <person name="Goodwin S."/>
            <person name="Spatafora J."/>
            <person name="Crous P."/>
            <person name="Grigoriev I."/>
        </authorList>
    </citation>
    <scope>NUCLEOTIDE SEQUENCE</scope>
    <source>
        <strain evidence="3">CBS 110217</strain>
    </source>
</reference>
<protein>
    <recommendedName>
        <fullName evidence="2">KANL3/Tex30 alpha/beta hydrolase-like domain-containing protein</fullName>
    </recommendedName>
</protein>
<comment type="caution">
    <text evidence="3">The sequence shown here is derived from an EMBL/GenBank/DDBJ whole genome shotgun (WGS) entry which is preliminary data.</text>
</comment>
<dbReference type="AlphaFoldDB" id="A0A9P4HC81"/>
<feature type="compositionally biased region" description="Polar residues" evidence="1">
    <location>
        <begin position="32"/>
        <end position="48"/>
    </location>
</feature>
<evidence type="ECO:0000313" key="4">
    <source>
        <dbReference type="Proteomes" id="UP000799777"/>
    </source>
</evidence>
<feature type="compositionally biased region" description="Basic and acidic residues" evidence="1">
    <location>
        <begin position="601"/>
        <end position="615"/>
    </location>
</feature>
<dbReference type="InterPro" id="IPR046879">
    <property type="entry name" value="KANL3/Tex30_Abhydrolase"/>
</dbReference>
<dbReference type="Pfam" id="PF20408">
    <property type="entry name" value="Abhydrolase_11"/>
    <property type="match status" value="1"/>
</dbReference>
<feature type="region of interest" description="Disordered" evidence="1">
    <location>
        <begin position="32"/>
        <end position="51"/>
    </location>
</feature>
<feature type="compositionally biased region" description="Acidic residues" evidence="1">
    <location>
        <begin position="285"/>
        <end position="302"/>
    </location>
</feature>
<dbReference type="InterPro" id="IPR029058">
    <property type="entry name" value="AB_hydrolase_fold"/>
</dbReference>
<sequence>MERTATHIRKESFFLNSVKILFPTLGVRFPHQSKNNTEGVTAETSCQPSGGIADSLASSPRVLGSSSQPTRTSADPIEIIDGLRIFSREVNPEVHGRFREVRERLEPALIEYLCGKRVEFRPLGLQPLLVGVDETNTKPYIVVTCHFKAKRKVKNFLNEDFVKHICWGSDICQVRFDTKVVGRAPRPLEGDDLDDVFMAQGGVEDPEPWPRMIKVVQQQRAHYAMMGGYVSVIDFQGKRSVYGLTAGHVLLPCPLHARSSVQDSASDSNEGSEPESDEVWSTTESEGDTEEEATSGEDLGEMDNDKDHENWACVGRMSNVSHLARARDRDWALIELDTRKDGSLSTAYGLGSKYYEAACPIGGQRVVIANEVRTACVVSHSQARAILPSGNTFINVTVLQLPSEITLHSGSSGSWVVDPDSVEPLKVYGMLVAADPFGCIWMVPMVDILSDIKHSLNAAQVSLTNTHVVSSDKPRTSWLSSSWPFSMGSSAASVDTSHGFEEGEEATSEFGKVALAKDDNIHLGSPASTVQVDVGNEQPTPWSPLWPAAVPEPISTQISNKRVTRSSTKSSAPVEPTLGKSTHVESKAPKARSKGSTANREQNKLKKERASDAKSKSPKSKSSITSAQDQSQDAASGASNVETTTITSDLIKNPIQCALYASSTPSSKPSSTLVFTHGAGGTLSAPAVVNFCTGFSTALSVLALQGSMNLGSRVKGFHACIEHLKEKDQKEDSRLVLGGRSMGARAAVMAASELFCKDSTDRKVDLILVSYPLQGPKDTRDQILLDLPASVNVLFIIGDRDSMCPLDLLNEVRGKMKAKNQLVIVREADHGMHTKPAKLEREIGEETGRMAASWVAGNMEDEVVYIGEEG</sequence>
<accession>A0A9P4HC81</accession>
<dbReference type="SUPFAM" id="SSF53474">
    <property type="entry name" value="alpha/beta-Hydrolases"/>
    <property type="match status" value="1"/>
</dbReference>
<name>A0A9P4HC81_9PLEO</name>
<dbReference type="Gene3D" id="3.40.50.1820">
    <property type="entry name" value="alpha/beta hydrolase"/>
    <property type="match status" value="1"/>
</dbReference>
<feature type="compositionally biased region" description="Polar residues" evidence="1">
    <location>
        <begin position="260"/>
        <end position="269"/>
    </location>
</feature>
<evidence type="ECO:0000313" key="3">
    <source>
        <dbReference type="EMBL" id="KAF2031407.1"/>
    </source>
</evidence>
<organism evidence="3 4">
    <name type="scientific">Setomelanomma holmii</name>
    <dbReference type="NCBI Taxonomy" id="210430"/>
    <lineage>
        <taxon>Eukaryota</taxon>
        <taxon>Fungi</taxon>
        <taxon>Dikarya</taxon>
        <taxon>Ascomycota</taxon>
        <taxon>Pezizomycotina</taxon>
        <taxon>Dothideomycetes</taxon>
        <taxon>Pleosporomycetidae</taxon>
        <taxon>Pleosporales</taxon>
        <taxon>Pleosporineae</taxon>
        <taxon>Phaeosphaeriaceae</taxon>
        <taxon>Setomelanomma</taxon>
    </lineage>
</organism>
<keyword evidence="4" id="KW-1185">Reference proteome</keyword>
<dbReference type="OrthoDB" id="6415022at2759"/>
<feature type="domain" description="KANL3/Tex30 alpha/beta hydrolase-like" evidence="2">
    <location>
        <begin position="673"/>
        <end position="835"/>
    </location>
</feature>
<dbReference type="PANTHER" id="PTHR13136:SF11">
    <property type="entry name" value="TESTIS-EXPRESSED PROTEIN 30"/>
    <property type="match status" value="1"/>
</dbReference>